<evidence type="ECO:0000259" key="1">
    <source>
        <dbReference type="Pfam" id="PF12770"/>
    </source>
</evidence>
<gene>
    <name evidence="2" type="ORF">ECE50_003695</name>
</gene>
<dbReference type="Gene3D" id="1.25.40.10">
    <property type="entry name" value="Tetratricopeptide repeat domain"/>
    <property type="match status" value="2"/>
</dbReference>
<dbReference type="PANTHER" id="PTHR10098">
    <property type="entry name" value="RAPSYN-RELATED"/>
    <property type="match status" value="1"/>
</dbReference>
<dbReference type="SMART" id="SM00028">
    <property type="entry name" value="TPR"/>
    <property type="match status" value="5"/>
</dbReference>
<name>A0A3S1AVS5_9BACT</name>
<evidence type="ECO:0000313" key="3">
    <source>
        <dbReference type="Proteomes" id="UP000281028"/>
    </source>
</evidence>
<reference evidence="2" key="1">
    <citation type="submission" date="2020-05" db="EMBL/GenBank/DDBJ databases">
        <title>Chitinophaga laudate sp. nov., isolated from a tropical peat swamp.</title>
        <authorList>
            <person name="Goh C.B.S."/>
            <person name="Lee M.S."/>
            <person name="Parimannan S."/>
            <person name="Pasbakhsh P."/>
            <person name="Yule C.M."/>
            <person name="Rajandas H."/>
            <person name="Loke S."/>
            <person name="Croft L."/>
            <person name="Tan J.B.L."/>
        </authorList>
    </citation>
    <scope>NUCLEOTIDE SEQUENCE</scope>
    <source>
        <strain evidence="2">Mgbs1</strain>
    </source>
</reference>
<dbReference type="InterPro" id="IPR024983">
    <property type="entry name" value="CHAT_dom"/>
</dbReference>
<dbReference type="PROSITE" id="PS50005">
    <property type="entry name" value="TPR"/>
    <property type="match status" value="1"/>
</dbReference>
<dbReference type="EMBL" id="RIAR02000001">
    <property type="protein sequence ID" value="NSL85920.1"/>
    <property type="molecule type" value="Genomic_DNA"/>
</dbReference>
<dbReference type="Pfam" id="PF12770">
    <property type="entry name" value="CHAT"/>
    <property type="match status" value="1"/>
</dbReference>
<proteinExistence type="predicted"/>
<protein>
    <submittedName>
        <fullName evidence="2">CHAT domain-containing protein</fullName>
    </submittedName>
</protein>
<accession>A0A3S1AVS5</accession>
<dbReference type="Proteomes" id="UP000281028">
    <property type="component" value="Unassembled WGS sequence"/>
</dbReference>
<dbReference type="OrthoDB" id="9771112at2"/>
<comment type="caution">
    <text evidence="2">The sequence shown here is derived from an EMBL/GenBank/DDBJ whole genome shotgun (WGS) entry which is preliminary data.</text>
</comment>
<keyword evidence="3" id="KW-1185">Reference proteome</keyword>
<dbReference type="PANTHER" id="PTHR10098:SF108">
    <property type="entry name" value="TETRATRICOPEPTIDE REPEAT PROTEIN 28"/>
    <property type="match status" value="1"/>
</dbReference>
<dbReference type="InterPro" id="IPR019734">
    <property type="entry name" value="TPR_rpt"/>
</dbReference>
<evidence type="ECO:0000313" key="2">
    <source>
        <dbReference type="EMBL" id="NSL85920.1"/>
    </source>
</evidence>
<sequence>MYTCTQASHIKNILRRQLLIISCLLSAFCAHAQCPPPSWFMEKITAIEQSGLPDNIRLQQLDSLRLLQLRCFPQKDSIYARILHRMGDLYHYAQKWPDALAFTKEAVAVNRSSKGRQESFLVNSYFNLGVFYNKLFLYPESQHYFDSCILTGLHYPEKRRIVMMALEARAFSLYGTGDYQRAAEAADLGILVAQRMQDTLWEVAMLAQKAQSLLAMEDSTAGSLIRKALRLLPPDAPPAHQVACYTIYASVLGKEKQYRPAIAAYRQALRVNRQQQSWDQCARNMLDLGNLYMDDMKDAGHAFSSYKEGIPFARQSGDPYILAGVYNNIGTACWKQHKYREALSWYQRGLNTLPVHFRDSSLQANPDYHMLREATNDYFVSTLLSNKGESLLALFKSTGDSLWLQYALKAYLAADMSVDLMRWKQYGEPSRLFWRIRTRAMYEKAIETCYLLQDAPAAFRFFEKSRAVLLNDKLNELGARKYLSAADISREQQLRIRVVSLQQELDATPPDSSVHQTVYQQLLYARDALERFIRGLEKAHPAYYQYKYDTAVHTVTDIRRRLLSQGETLVSYFVADSSAYILGISAGSCKLLKTTFRHTEVQELMQLCTSPTLLEVQYRQYCRLAWHLYHRLFAPLQLTAGRVIISPDEYLIPFEVLQSDSTDHSSYLLKKFAFSYTYAAGSLMKTMPVRTAAAHSLLGIAPVNYAASLRLQPLNGADQSLRLIGSNYRGALNITGERATRQRFLEQLPRSSIVQLYTHASAGDQDKDPVLYLADSALYLPEIQLLRDTVTSLLILSTCESGAGRHARGEGVLSLARGFTLTGIPAVVTSLWQMNNEATYELTENFHQLLLQGLRKDEALQQARLQYLRNHDSGHQLPYFWAAAILIGDTSAIPAPAAGNSRLYWWLAIAVVGILTLIYLFRKKRS</sequence>
<dbReference type="InterPro" id="IPR011990">
    <property type="entry name" value="TPR-like_helical_dom_sf"/>
</dbReference>
<feature type="domain" description="CHAT" evidence="1">
    <location>
        <begin position="625"/>
        <end position="889"/>
    </location>
</feature>
<dbReference type="AlphaFoldDB" id="A0A3S1AVS5"/>
<organism evidence="2 3">
    <name type="scientific">Chitinophaga solisilvae</name>
    <dbReference type="NCBI Taxonomy" id="1233460"/>
    <lineage>
        <taxon>Bacteria</taxon>
        <taxon>Pseudomonadati</taxon>
        <taxon>Bacteroidota</taxon>
        <taxon>Chitinophagia</taxon>
        <taxon>Chitinophagales</taxon>
        <taxon>Chitinophagaceae</taxon>
        <taxon>Chitinophaga</taxon>
    </lineage>
</organism>
<dbReference type="SUPFAM" id="SSF48452">
    <property type="entry name" value="TPR-like"/>
    <property type="match status" value="2"/>
</dbReference>